<dbReference type="EMBL" id="CP003360">
    <property type="protein sequence ID" value="AFM27119.1"/>
    <property type="molecule type" value="Genomic_DNA"/>
</dbReference>
<comment type="similarity">
    <text evidence="2">Belongs to the LarC family.</text>
</comment>
<proteinExistence type="inferred from homology"/>
<accession>I4CC28</accession>
<dbReference type="HAMAP" id="MF_01074">
    <property type="entry name" value="LarC"/>
    <property type="match status" value="1"/>
</dbReference>
<evidence type="ECO:0000256" key="1">
    <source>
        <dbReference type="ARBA" id="ARBA00022596"/>
    </source>
</evidence>
<dbReference type="KEGG" id="dti:Desti_4488"/>
<dbReference type="GO" id="GO:0016151">
    <property type="term" value="F:nickel cation binding"/>
    <property type="evidence" value="ECO:0007669"/>
    <property type="project" value="UniProtKB-UniRule"/>
</dbReference>
<reference evidence="4" key="1">
    <citation type="submission" date="2012-06" db="EMBL/GenBank/DDBJ databases">
        <title>Complete sequence of chromosome of Desulfomonile tiedjei DSM 6799.</title>
        <authorList>
            <person name="Lucas S."/>
            <person name="Copeland A."/>
            <person name="Lapidus A."/>
            <person name="Glavina del Rio T."/>
            <person name="Dalin E."/>
            <person name="Tice H."/>
            <person name="Bruce D."/>
            <person name="Goodwin L."/>
            <person name="Pitluck S."/>
            <person name="Peters L."/>
            <person name="Ovchinnikova G."/>
            <person name="Zeytun A."/>
            <person name="Lu M."/>
            <person name="Kyrpides N."/>
            <person name="Mavromatis K."/>
            <person name="Ivanova N."/>
            <person name="Brettin T."/>
            <person name="Detter J.C."/>
            <person name="Han C."/>
            <person name="Larimer F."/>
            <person name="Land M."/>
            <person name="Hauser L."/>
            <person name="Markowitz V."/>
            <person name="Cheng J.-F."/>
            <person name="Hugenholtz P."/>
            <person name="Woyke T."/>
            <person name="Wu D."/>
            <person name="Spring S."/>
            <person name="Schroeder M."/>
            <person name="Brambilla E."/>
            <person name="Klenk H.-P."/>
            <person name="Eisen J.A."/>
        </authorList>
    </citation>
    <scope>NUCLEOTIDE SEQUENCE [LARGE SCALE GENOMIC DNA]</scope>
    <source>
        <strain evidence="4">ATCC 49306 / DSM 6799 / DCB-1</strain>
    </source>
</reference>
<protein>
    <recommendedName>
        <fullName evidence="2">Putative nickel insertion protein</fullName>
    </recommendedName>
</protein>
<dbReference type="PATRIC" id="fig|706587.4.peg.5090"/>
<dbReference type="eggNOG" id="COG1641">
    <property type="taxonomic scope" value="Bacteria"/>
</dbReference>
<dbReference type="NCBIfam" id="TIGR00299">
    <property type="entry name" value="nickel pincer cofactor biosynthesis protein LarC"/>
    <property type="match status" value="1"/>
</dbReference>
<dbReference type="GO" id="GO:0016829">
    <property type="term" value="F:lyase activity"/>
    <property type="evidence" value="ECO:0007669"/>
    <property type="project" value="UniProtKB-UniRule"/>
</dbReference>
<keyword evidence="4" id="KW-1185">Reference proteome</keyword>
<sequence length="399" mass="43217">MRIAYFECFSGASGDMILGALLDAGLPLSVLVSELEKLNLGHFELRAEKTTRKGLSGTKAHVLIDQHHHGHHHRRLADITQIISRSGLSEAVKAKSLQVFEVLAEAEASVHGTTKDEVHFHEVGAMDSIIDIVGSVAGLAALGVESVFCSPLHVGCGTVQCAHGILPVPAPATAKLVLGKPVYSTGVPGELLTPTAAALLTVLASGFGPMPFMVPYEVGHGAGSRDLEIPNLLRVFIGDTENQSSELGSEIVAILETNIDDMNPQVYDHLVEKALGMGALDVFLLPIQMKKNRPATLVTIMCPIDLVKAFSDLLMRETTTIGVRWRVENRIKATRSIKEIRTKYGLIRFKIACAGDEITNIHPEYEDCKRLAMEQDIPLKKVLEEAHFAALNALRDDCS</sequence>
<dbReference type="InterPro" id="IPR002822">
    <property type="entry name" value="Ni_insertion"/>
</dbReference>
<name>I4CC28_DESTA</name>
<keyword evidence="1 2" id="KW-0533">Nickel</keyword>
<dbReference type="Gene3D" id="3.10.20.300">
    <property type="entry name" value="mk0293 like domain"/>
    <property type="match status" value="1"/>
</dbReference>
<evidence type="ECO:0000256" key="2">
    <source>
        <dbReference type="HAMAP-Rule" id="MF_01074"/>
    </source>
</evidence>
<gene>
    <name evidence="3" type="ordered locus">Desti_4488</name>
</gene>
<dbReference type="Proteomes" id="UP000006055">
    <property type="component" value="Chromosome"/>
</dbReference>
<evidence type="ECO:0000313" key="4">
    <source>
        <dbReference type="Proteomes" id="UP000006055"/>
    </source>
</evidence>
<dbReference type="AlphaFoldDB" id="I4CC28"/>
<dbReference type="RefSeq" id="WP_014812233.1">
    <property type="nucleotide sequence ID" value="NC_018025.1"/>
</dbReference>
<dbReference type="STRING" id="706587.Desti_4488"/>
<organism evidence="3 4">
    <name type="scientific">Desulfomonile tiedjei (strain ATCC 49306 / DSM 6799 / DCB-1)</name>
    <dbReference type="NCBI Taxonomy" id="706587"/>
    <lineage>
        <taxon>Bacteria</taxon>
        <taxon>Pseudomonadati</taxon>
        <taxon>Thermodesulfobacteriota</taxon>
        <taxon>Desulfomonilia</taxon>
        <taxon>Desulfomonilales</taxon>
        <taxon>Desulfomonilaceae</taxon>
        <taxon>Desulfomonile</taxon>
    </lineage>
</organism>
<dbReference type="PANTHER" id="PTHR36566:SF1">
    <property type="entry name" value="PYRIDINIUM-3,5-BISTHIOCARBOXYLIC ACID MONONUCLEOTIDE NICKEL INSERTION PROTEIN"/>
    <property type="match status" value="1"/>
</dbReference>
<keyword evidence="2" id="KW-0456">Lyase</keyword>
<evidence type="ECO:0000313" key="3">
    <source>
        <dbReference type="EMBL" id="AFM27119.1"/>
    </source>
</evidence>
<dbReference type="Gene3D" id="3.30.70.1380">
    <property type="entry name" value="Transcriptional regulatory protein pf0864 domain like"/>
    <property type="match status" value="1"/>
</dbReference>
<dbReference type="Pfam" id="PF01969">
    <property type="entry name" value="Ni_insertion"/>
    <property type="match status" value="1"/>
</dbReference>
<dbReference type="PANTHER" id="PTHR36566">
    <property type="entry name" value="NICKEL INSERTION PROTEIN-RELATED"/>
    <property type="match status" value="1"/>
</dbReference>
<dbReference type="OrthoDB" id="9765625at2"/>
<dbReference type="HOGENOM" id="CLU_028523_2_1_7"/>